<proteinExistence type="predicted"/>
<keyword evidence="2" id="KW-1185">Reference proteome</keyword>
<organism evidence="1 2">
    <name type="scientific">Psychroserpens ponticola</name>
    <dbReference type="NCBI Taxonomy" id="2932268"/>
    <lineage>
        <taxon>Bacteria</taxon>
        <taxon>Pseudomonadati</taxon>
        <taxon>Bacteroidota</taxon>
        <taxon>Flavobacteriia</taxon>
        <taxon>Flavobacteriales</taxon>
        <taxon>Flavobacteriaceae</taxon>
        <taxon>Psychroserpens</taxon>
    </lineage>
</organism>
<reference evidence="1 2" key="1">
    <citation type="submission" date="2023-01" db="EMBL/GenBank/DDBJ databases">
        <title>Psychroserpens ponticola sp. nov., isolated from seawater.</title>
        <authorList>
            <person name="Kristyanto S."/>
            <person name="Jung J."/>
            <person name="Kim J.M."/>
            <person name="Jeon C.O."/>
        </authorList>
    </citation>
    <scope>NUCLEOTIDE SEQUENCE [LARGE SCALE GENOMIC DNA]</scope>
    <source>
        <strain evidence="1 2">MSW6</strain>
    </source>
</reference>
<name>A0ABY7S2R7_9FLAO</name>
<evidence type="ECO:0000313" key="2">
    <source>
        <dbReference type="Proteomes" id="UP001202717"/>
    </source>
</evidence>
<accession>A0ABY7S2R7</accession>
<dbReference type="EMBL" id="CP116221">
    <property type="protein sequence ID" value="WCO03403.1"/>
    <property type="molecule type" value="Genomic_DNA"/>
</dbReference>
<gene>
    <name evidence="1" type="ORF">MUN68_007825</name>
</gene>
<protein>
    <submittedName>
        <fullName evidence="1">Uncharacterized protein</fullName>
    </submittedName>
</protein>
<evidence type="ECO:0000313" key="1">
    <source>
        <dbReference type="EMBL" id="WCO03403.1"/>
    </source>
</evidence>
<sequence length="45" mass="5146">MIESIEVIYSDETYSFDQRGRFITLGISYGFGKGEAMTYSGGRRR</sequence>
<dbReference type="Proteomes" id="UP001202717">
    <property type="component" value="Chromosome"/>
</dbReference>
<dbReference type="RefSeq" id="WP_249994766.1">
    <property type="nucleotide sequence ID" value="NZ_CP116221.1"/>
</dbReference>